<organism evidence="1 2">
    <name type="scientific">Sumerlaea chitinivorans</name>
    <dbReference type="NCBI Taxonomy" id="2250252"/>
    <lineage>
        <taxon>Bacteria</taxon>
        <taxon>Candidatus Sumerlaeota</taxon>
        <taxon>Candidatus Sumerlaeia</taxon>
        <taxon>Candidatus Sumerlaeales</taxon>
        <taxon>Candidatus Sumerlaeaceae</taxon>
        <taxon>Candidatus Sumerlaea</taxon>
    </lineage>
</organism>
<name>A0A2Z4Y590_SUMC1</name>
<dbReference type="EMBL" id="CP030759">
    <property type="protein sequence ID" value="AXA36048.1"/>
    <property type="molecule type" value="Genomic_DNA"/>
</dbReference>
<dbReference type="Proteomes" id="UP000262583">
    <property type="component" value="Chromosome"/>
</dbReference>
<gene>
    <name evidence="1" type="ORF">BRCON_1271</name>
</gene>
<evidence type="ECO:0008006" key="3">
    <source>
        <dbReference type="Google" id="ProtNLM"/>
    </source>
</evidence>
<dbReference type="KEGG" id="schv:BRCON_1271"/>
<evidence type="ECO:0000313" key="1">
    <source>
        <dbReference type="EMBL" id="AXA36048.1"/>
    </source>
</evidence>
<protein>
    <recommendedName>
        <fullName evidence="3">General secretion pathway protein GspK</fullName>
    </recommendedName>
</protein>
<evidence type="ECO:0000313" key="2">
    <source>
        <dbReference type="Proteomes" id="UP000262583"/>
    </source>
</evidence>
<proteinExistence type="predicted"/>
<dbReference type="AlphaFoldDB" id="A0A2Z4Y590"/>
<sequence length="159" mass="16921">MNKLRVQKNLAFVLLAAIGVLAILGSLAFAAASSTQFTYSFARLREQDKALVSALRVGAELLAQNPVTVQKVAAGSDPTTIFEATVPGASVPYVVTAMSAGQRSDLPVPPREGDVVLRLEVRGPSKLLPAREAVFLLNTMQQRPAPILLSESKPEGVQR</sequence>
<reference evidence="1 2" key="1">
    <citation type="submission" date="2018-05" db="EMBL/GenBank/DDBJ databases">
        <title>A metagenomic window into the 2 km-deep terrestrial subsurface aquifer revealed taxonomically and functionally diverse microbial community comprising novel uncultured bacterial lineages.</title>
        <authorList>
            <person name="Kadnikov V.V."/>
            <person name="Mardanov A.V."/>
            <person name="Beletsky A.V."/>
            <person name="Banks D."/>
            <person name="Pimenov N.V."/>
            <person name="Frank Y.A."/>
            <person name="Karnachuk O.V."/>
            <person name="Ravin N.V."/>
        </authorList>
    </citation>
    <scope>NUCLEOTIDE SEQUENCE [LARGE SCALE GENOMIC DNA]</scope>
    <source>
        <strain evidence="1">BY</strain>
    </source>
</reference>
<accession>A0A2Z4Y590</accession>